<comment type="function">
    <text evidence="6">Functions as actin-binding component of the Arp2/3 complex which is involved in regulation of actin polymerization and together with an activating nucleation-promoting factor (NPF) mediates the formation of branched actin networks.</text>
</comment>
<sequence>MASHLQVSQENSVVRDTFSRRCGAVLARKEKGEFFDVKVAEFDGAYYNIKAEKKTPALVTLSVALPDAVNMPQGAAEVAKRAYDTVADGSVSIRTPPEKGYGLTLDCDLSKIQDEAQAALFCSKIASVRALVQGIPLRKILTDLQQGKSVEKKASGLQVKKSKSMYVKPLEDSVVVVFPVHLDDENDATLAVNFLQHFAETKRTQQNLANAPSCAYHLNPPLEVKEALAGSSQDSSANGGYMSFSIFSRHVSSPDKVDSVSWKLLTFLHFISYHIKASKGHIQSRMRTKADEWLKVLAQAKATPQKKKPNTIKLQG</sequence>
<dbReference type="SUPFAM" id="SSF69645">
    <property type="entry name" value="Arp2/3 complex subunits"/>
    <property type="match status" value="2"/>
</dbReference>
<name>A0AAX4PL78_9CHLO</name>
<evidence type="ECO:0000256" key="6">
    <source>
        <dbReference type="RuleBase" id="RU364015"/>
    </source>
</evidence>
<evidence type="ECO:0000256" key="5">
    <source>
        <dbReference type="ARBA" id="ARBA00023212"/>
    </source>
</evidence>
<comment type="subunit">
    <text evidence="6">Component of the Arp2/3 complex.</text>
</comment>
<evidence type="ECO:0000256" key="3">
    <source>
        <dbReference type="ARBA" id="ARBA00022490"/>
    </source>
</evidence>
<dbReference type="GO" id="GO:0030041">
    <property type="term" value="P:actin filament polymerization"/>
    <property type="evidence" value="ECO:0007669"/>
    <property type="project" value="InterPro"/>
</dbReference>
<keyword evidence="8" id="KW-1185">Reference proteome</keyword>
<dbReference type="InterPro" id="IPR007188">
    <property type="entry name" value="ARPC2"/>
</dbReference>
<comment type="similarity">
    <text evidence="2 6">Belongs to the ARPC2 family.</text>
</comment>
<protein>
    <recommendedName>
        <fullName evidence="6">Arp2/3 complex 34 kDa subunit</fullName>
    </recommendedName>
</protein>
<dbReference type="GO" id="GO:0005885">
    <property type="term" value="C:Arp2/3 protein complex"/>
    <property type="evidence" value="ECO:0007669"/>
    <property type="project" value="InterPro"/>
</dbReference>
<evidence type="ECO:0000313" key="7">
    <source>
        <dbReference type="EMBL" id="WZN67139.1"/>
    </source>
</evidence>
<dbReference type="GO" id="GO:0005200">
    <property type="term" value="F:structural constituent of cytoskeleton"/>
    <property type="evidence" value="ECO:0007669"/>
    <property type="project" value="TreeGrafter"/>
</dbReference>
<evidence type="ECO:0000256" key="4">
    <source>
        <dbReference type="ARBA" id="ARBA00023203"/>
    </source>
</evidence>
<gene>
    <name evidence="7" type="ORF">HKI87_18g87110</name>
</gene>
<evidence type="ECO:0000313" key="8">
    <source>
        <dbReference type="Proteomes" id="UP001472866"/>
    </source>
</evidence>
<comment type="subcellular location">
    <subcellularLocation>
        <location evidence="1 6">Cytoplasm</location>
        <location evidence="1 6">Cytoskeleton</location>
    </subcellularLocation>
</comment>
<proteinExistence type="inferred from homology"/>
<dbReference type="Proteomes" id="UP001472866">
    <property type="component" value="Chromosome 18"/>
</dbReference>
<dbReference type="GO" id="GO:0051015">
    <property type="term" value="F:actin filament binding"/>
    <property type="evidence" value="ECO:0007669"/>
    <property type="project" value="TreeGrafter"/>
</dbReference>
<dbReference type="PANTHER" id="PTHR12058">
    <property type="entry name" value="ARP2/3 COMPLEX 34 KDA SUBUNIT"/>
    <property type="match status" value="1"/>
</dbReference>
<dbReference type="Gene3D" id="3.30.1460.20">
    <property type="match status" value="2"/>
</dbReference>
<keyword evidence="5 6" id="KW-0206">Cytoskeleton</keyword>
<dbReference type="InterPro" id="IPR034666">
    <property type="entry name" value="ARPC2/4"/>
</dbReference>
<dbReference type="Pfam" id="PF04045">
    <property type="entry name" value="P34-Arc"/>
    <property type="match status" value="1"/>
</dbReference>
<dbReference type="AlphaFoldDB" id="A0AAX4PL78"/>
<dbReference type="GO" id="GO:0034314">
    <property type="term" value="P:Arp2/3 complex-mediated actin nucleation"/>
    <property type="evidence" value="ECO:0007669"/>
    <property type="project" value="InterPro"/>
</dbReference>
<evidence type="ECO:0000256" key="2">
    <source>
        <dbReference type="ARBA" id="ARBA00007192"/>
    </source>
</evidence>
<keyword evidence="3 6" id="KW-0963">Cytoplasm</keyword>
<dbReference type="EMBL" id="CP151518">
    <property type="protein sequence ID" value="WZN67139.1"/>
    <property type="molecule type" value="Genomic_DNA"/>
</dbReference>
<dbReference type="PANTHER" id="PTHR12058:SF0">
    <property type="entry name" value="ACTIN-RELATED PROTEIN 2_3 COMPLEX SUBUNIT 2"/>
    <property type="match status" value="1"/>
</dbReference>
<keyword evidence="4 6" id="KW-0009">Actin-binding</keyword>
<organism evidence="7 8">
    <name type="scientific">Chloropicon roscoffensis</name>
    <dbReference type="NCBI Taxonomy" id="1461544"/>
    <lineage>
        <taxon>Eukaryota</taxon>
        <taxon>Viridiplantae</taxon>
        <taxon>Chlorophyta</taxon>
        <taxon>Chloropicophyceae</taxon>
        <taxon>Chloropicales</taxon>
        <taxon>Chloropicaceae</taxon>
        <taxon>Chloropicon</taxon>
    </lineage>
</organism>
<accession>A0AAX4PL78</accession>
<evidence type="ECO:0000256" key="1">
    <source>
        <dbReference type="ARBA" id="ARBA00004245"/>
    </source>
</evidence>
<reference evidence="7 8" key="1">
    <citation type="submission" date="2024-03" db="EMBL/GenBank/DDBJ databases">
        <title>Complete genome sequence of the green alga Chloropicon roscoffensis RCC1871.</title>
        <authorList>
            <person name="Lemieux C."/>
            <person name="Pombert J.-F."/>
            <person name="Otis C."/>
            <person name="Turmel M."/>
        </authorList>
    </citation>
    <scope>NUCLEOTIDE SEQUENCE [LARGE SCALE GENOMIC DNA]</scope>
    <source>
        <strain evidence="7 8">RCC1871</strain>
    </source>
</reference>